<dbReference type="InterPro" id="IPR000835">
    <property type="entry name" value="HTH_MarR-typ"/>
</dbReference>
<keyword evidence="3" id="KW-1185">Reference proteome</keyword>
<proteinExistence type="predicted"/>
<dbReference type="PROSITE" id="PS50995">
    <property type="entry name" value="HTH_MARR_2"/>
    <property type="match status" value="1"/>
</dbReference>
<evidence type="ECO:0000259" key="1">
    <source>
        <dbReference type="PROSITE" id="PS50995"/>
    </source>
</evidence>
<dbReference type="GO" id="GO:0003700">
    <property type="term" value="F:DNA-binding transcription factor activity"/>
    <property type="evidence" value="ECO:0007669"/>
    <property type="project" value="InterPro"/>
</dbReference>
<feature type="domain" description="HTH marR-type" evidence="1">
    <location>
        <begin position="10"/>
        <end position="145"/>
    </location>
</feature>
<dbReference type="AlphaFoldDB" id="A0AA90NAE9"/>
<dbReference type="InterPro" id="IPR039422">
    <property type="entry name" value="MarR/SlyA-like"/>
</dbReference>
<comment type="caution">
    <text evidence="2">The sequence shown here is derived from an EMBL/GenBank/DDBJ whole genome shotgun (WGS) entry which is preliminary data.</text>
</comment>
<dbReference type="Gene3D" id="1.10.10.10">
    <property type="entry name" value="Winged helix-like DNA-binding domain superfamily/Winged helix DNA-binding domain"/>
    <property type="match status" value="1"/>
</dbReference>
<dbReference type="GO" id="GO:0006950">
    <property type="term" value="P:response to stress"/>
    <property type="evidence" value="ECO:0007669"/>
    <property type="project" value="TreeGrafter"/>
</dbReference>
<sequence length="158" mass="17626">MTDDERAERIEDLVRVISDLTRLKERHSAMTRHAVAPDGVELAAYSALFALVNGGPMRSSVLAEQIHTDPSTASRYVTTLTNLGYAERSPDPSDRRAALVAATDTGKAKVAAIRESRNERLRPLLDQWSDDEIDQFVKLGNRALHQFEQALRLMREPG</sequence>
<protein>
    <submittedName>
        <fullName evidence="2">MarR family transcriptional regulator</fullName>
    </submittedName>
</protein>
<dbReference type="SMART" id="SM00347">
    <property type="entry name" value="HTH_MARR"/>
    <property type="match status" value="1"/>
</dbReference>
<dbReference type="Proteomes" id="UP001178281">
    <property type="component" value="Unassembled WGS sequence"/>
</dbReference>
<accession>A0AA90NAE9</accession>
<dbReference type="Pfam" id="PF12802">
    <property type="entry name" value="MarR_2"/>
    <property type="match status" value="1"/>
</dbReference>
<dbReference type="PANTHER" id="PTHR33164:SF57">
    <property type="entry name" value="MARR-FAMILY TRANSCRIPTIONAL REGULATOR"/>
    <property type="match status" value="1"/>
</dbReference>
<organism evidence="2 3">
    <name type="scientific">Tsukamurella strandjordii</name>
    <dbReference type="NCBI Taxonomy" id="147577"/>
    <lineage>
        <taxon>Bacteria</taxon>
        <taxon>Bacillati</taxon>
        <taxon>Actinomycetota</taxon>
        <taxon>Actinomycetes</taxon>
        <taxon>Mycobacteriales</taxon>
        <taxon>Tsukamurellaceae</taxon>
        <taxon>Tsukamurella</taxon>
    </lineage>
</organism>
<dbReference type="SUPFAM" id="SSF46785">
    <property type="entry name" value="Winged helix' DNA-binding domain"/>
    <property type="match status" value="1"/>
</dbReference>
<evidence type="ECO:0000313" key="3">
    <source>
        <dbReference type="Proteomes" id="UP001178281"/>
    </source>
</evidence>
<dbReference type="EMBL" id="JAUTIX010000001">
    <property type="protein sequence ID" value="MDP0396882.1"/>
    <property type="molecule type" value="Genomic_DNA"/>
</dbReference>
<dbReference type="PANTHER" id="PTHR33164">
    <property type="entry name" value="TRANSCRIPTIONAL REGULATOR, MARR FAMILY"/>
    <property type="match status" value="1"/>
</dbReference>
<name>A0AA90NAE9_9ACTN</name>
<dbReference type="InterPro" id="IPR036390">
    <property type="entry name" value="WH_DNA-bd_sf"/>
</dbReference>
<dbReference type="RefSeq" id="WP_305110227.1">
    <property type="nucleotide sequence ID" value="NZ_BAAAII010000002.1"/>
</dbReference>
<reference evidence="2" key="1">
    <citation type="submission" date="2023-08" db="EMBL/GenBank/DDBJ databases">
        <title>The draft genome of Tsukamurella strandjordii strain 050030.</title>
        <authorList>
            <person name="Zhao F."/>
            <person name="Feng Y."/>
            <person name="Zong Z."/>
        </authorList>
    </citation>
    <scope>NUCLEOTIDE SEQUENCE</scope>
    <source>
        <strain evidence="2">050030</strain>
    </source>
</reference>
<dbReference type="InterPro" id="IPR036388">
    <property type="entry name" value="WH-like_DNA-bd_sf"/>
</dbReference>
<evidence type="ECO:0000313" key="2">
    <source>
        <dbReference type="EMBL" id="MDP0396882.1"/>
    </source>
</evidence>
<gene>
    <name evidence="2" type="ORF">Q7X28_02985</name>
</gene>